<accession>A0AA86RCA0</accession>
<evidence type="ECO:0000313" key="2">
    <source>
        <dbReference type="EMBL" id="CAI9959356.1"/>
    </source>
</evidence>
<proteinExistence type="predicted"/>
<sequence>MIAQAINSQCLQLSNVGCSFLQKLIATRISYFTPLYDLNSAQGTIRNNFNIYQSQLSRFFSIHFSELSGLIPAKKISGVRTCRTTQLCVSIISLQIMIDQCQDASRNML</sequence>
<reference evidence="7 13" key="2">
    <citation type="submission" date="2024-07" db="EMBL/GenBank/DDBJ databases">
        <authorList>
            <person name="Akdeniz Z."/>
        </authorList>
    </citation>
    <scope>NUCLEOTIDE SEQUENCE [LARGE SCALE GENOMIC DNA]</scope>
</reference>
<dbReference type="Proteomes" id="UP001642409">
    <property type="component" value="Unassembled WGS sequence"/>
</dbReference>
<dbReference type="EMBL" id="CATOUU010001055">
    <property type="protein sequence ID" value="CAI9969232.1"/>
    <property type="molecule type" value="Genomic_DNA"/>
</dbReference>
<name>A0AA86RCA0_9EUKA</name>
<dbReference type="EMBL" id="CAXDID020000318">
    <property type="protein sequence ID" value="CAL6076096.1"/>
    <property type="molecule type" value="Genomic_DNA"/>
</dbReference>
<evidence type="ECO:0000313" key="11">
    <source>
        <dbReference type="EMBL" id="CAL6109792.1"/>
    </source>
</evidence>
<dbReference type="EMBL" id="CATOUU010001055">
    <property type="protein sequence ID" value="CAI9969234.1"/>
    <property type="molecule type" value="Genomic_DNA"/>
</dbReference>
<evidence type="ECO:0000313" key="9">
    <source>
        <dbReference type="EMBL" id="CAL6076096.1"/>
    </source>
</evidence>
<evidence type="ECO:0000313" key="1">
    <source>
        <dbReference type="EMBL" id="CAI9959355.1"/>
    </source>
</evidence>
<comment type="caution">
    <text evidence="6">The sequence shown here is derived from an EMBL/GenBank/DDBJ whole genome shotgun (WGS) entry which is preliminary data.</text>
</comment>
<evidence type="ECO:0000313" key="12">
    <source>
        <dbReference type="EMBL" id="CAL6109794.1"/>
    </source>
</evidence>
<dbReference type="EMBL" id="CATOUU010000917">
    <property type="protein sequence ID" value="CAI9959356.1"/>
    <property type="molecule type" value="Genomic_DNA"/>
</dbReference>
<evidence type="ECO:0000313" key="7">
    <source>
        <dbReference type="EMBL" id="CAL6058118.1"/>
    </source>
</evidence>
<dbReference type="EMBL" id="CATOUU010001103">
    <property type="protein sequence ID" value="CAI9972008.1"/>
    <property type="molecule type" value="Genomic_DNA"/>
</dbReference>
<dbReference type="EMBL" id="CAXDID020000675">
    <property type="protein sequence ID" value="CAL6109794.1"/>
    <property type="molecule type" value="Genomic_DNA"/>
</dbReference>
<dbReference type="EMBL" id="CATOUU010001103">
    <property type="protein sequence ID" value="CAI9972007.1"/>
    <property type="molecule type" value="Genomic_DNA"/>
</dbReference>
<dbReference type="AlphaFoldDB" id="A0AA86RCA0"/>
<evidence type="ECO:0000313" key="10">
    <source>
        <dbReference type="EMBL" id="CAL6076100.1"/>
    </source>
</evidence>
<dbReference type="EMBL" id="CAXDID020000675">
    <property type="protein sequence ID" value="CAL6109792.1"/>
    <property type="molecule type" value="Genomic_DNA"/>
</dbReference>
<evidence type="ECO:0000313" key="5">
    <source>
        <dbReference type="EMBL" id="CAI9972007.1"/>
    </source>
</evidence>
<dbReference type="EMBL" id="CAXDID020000219">
    <property type="protein sequence ID" value="CAL6058119.1"/>
    <property type="molecule type" value="Genomic_DNA"/>
</dbReference>
<reference evidence="6" key="1">
    <citation type="submission" date="2023-06" db="EMBL/GenBank/DDBJ databases">
        <authorList>
            <person name="Kurt Z."/>
        </authorList>
    </citation>
    <scope>NUCLEOTIDE SEQUENCE</scope>
</reference>
<dbReference type="EMBL" id="CAXDID020000219">
    <property type="protein sequence ID" value="CAL6058118.1"/>
    <property type="molecule type" value="Genomic_DNA"/>
</dbReference>
<evidence type="ECO:0000313" key="13">
    <source>
        <dbReference type="Proteomes" id="UP001642409"/>
    </source>
</evidence>
<evidence type="ECO:0000313" key="8">
    <source>
        <dbReference type="EMBL" id="CAL6058119.1"/>
    </source>
</evidence>
<dbReference type="EMBL" id="CATOUU010000917">
    <property type="protein sequence ID" value="CAI9959355.1"/>
    <property type="molecule type" value="Genomic_DNA"/>
</dbReference>
<evidence type="ECO:0000313" key="3">
    <source>
        <dbReference type="EMBL" id="CAI9969232.1"/>
    </source>
</evidence>
<dbReference type="EMBL" id="CAXDID020000318">
    <property type="protein sequence ID" value="CAL6076100.1"/>
    <property type="molecule type" value="Genomic_DNA"/>
</dbReference>
<keyword evidence="13" id="KW-1185">Reference proteome</keyword>
<protein>
    <submittedName>
        <fullName evidence="7">Hypothetical_protein</fullName>
    </submittedName>
</protein>
<evidence type="ECO:0000313" key="4">
    <source>
        <dbReference type="EMBL" id="CAI9969234.1"/>
    </source>
</evidence>
<organism evidence="6">
    <name type="scientific">Hexamita inflata</name>
    <dbReference type="NCBI Taxonomy" id="28002"/>
    <lineage>
        <taxon>Eukaryota</taxon>
        <taxon>Metamonada</taxon>
        <taxon>Diplomonadida</taxon>
        <taxon>Hexamitidae</taxon>
        <taxon>Hexamitinae</taxon>
        <taxon>Hexamita</taxon>
    </lineage>
</organism>
<gene>
    <name evidence="1" type="ORF">HINF_LOCUS47000</name>
    <name evidence="2" type="ORF">HINF_LOCUS47001</name>
    <name evidence="7" type="ORF">HINF_LOCUS48008</name>
    <name evidence="8" type="ORF">HINF_LOCUS48009</name>
    <name evidence="3" type="ORF">HINF_LOCUS56877</name>
    <name evidence="4" type="ORF">HINF_LOCUS56879</name>
    <name evidence="9" type="ORF">HINF_LOCUS57525</name>
    <name evidence="10" type="ORF">HINF_LOCUS57527</name>
    <name evidence="5" type="ORF">HINF_LOCUS59652</name>
    <name evidence="6" type="ORF">HINF_LOCUS59653</name>
    <name evidence="11" type="ORF">HINF_LOCUS75613</name>
    <name evidence="12" type="ORF">HINF_LOCUS75614</name>
</gene>
<evidence type="ECO:0000313" key="6">
    <source>
        <dbReference type="EMBL" id="CAI9972008.1"/>
    </source>
</evidence>